<dbReference type="RefSeq" id="WP_341683263.1">
    <property type="nucleotide sequence ID" value="NZ_JBBYHT010000004.1"/>
</dbReference>
<reference evidence="2 3" key="1">
    <citation type="submission" date="2024-04" db="EMBL/GenBank/DDBJ databases">
        <title>Flavobacterium sp. DGU41 16S ribosomal RNA gene Genome sequencing and assembly.</title>
        <authorList>
            <person name="Park S."/>
        </authorList>
    </citation>
    <scope>NUCLEOTIDE SEQUENCE [LARGE SCALE GENOMIC DNA]</scope>
    <source>
        <strain evidence="2 3">DGU41</strain>
    </source>
</reference>
<dbReference type="EMBL" id="JBBYHT010000004">
    <property type="protein sequence ID" value="MEL1248373.1"/>
    <property type="molecule type" value="Genomic_DNA"/>
</dbReference>
<organism evidence="2 3">
    <name type="scientific">Flavobacterium helocola</name>
    <dbReference type="NCBI Taxonomy" id="3139139"/>
    <lineage>
        <taxon>Bacteria</taxon>
        <taxon>Pseudomonadati</taxon>
        <taxon>Bacteroidota</taxon>
        <taxon>Flavobacteriia</taxon>
        <taxon>Flavobacteriales</taxon>
        <taxon>Flavobacteriaceae</taxon>
        <taxon>Flavobacterium</taxon>
    </lineage>
</organism>
<keyword evidence="1" id="KW-0812">Transmembrane</keyword>
<feature type="transmembrane region" description="Helical" evidence="1">
    <location>
        <begin position="96"/>
        <end position="119"/>
    </location>
</feature>
<comment type="caution">
    <text evidence="2">The sequence shown here is derived from an EMBL/GenBank/DDBJ whole genome shotgun (WGS) entry which is preliminary data.</text>
</comment>
<evidence type="ECO:0000256" key="1">
    <source>
        <dbReference type="SAM" id="Phobius"/>
    </source>
</evidence>
<protein>
    <recommendedName>
        <fullName evidence="4">tRNA (Guanine-N1)-methyltransferase</fullName>
    </recommendedName>
</protein>
<keyword evidence="1" id="KW-1133">Transmembrane helix</keyword>
<evidence type="ECO:0000313" key="3">
    <source>
        <dbReference type="Proteomes" id="UP001393056"/>
    </source>
</evidence>
<proteinExistence type="predicted"/>
<evidence type="ECO:0008006" key="4">
    <source>
        <dbReference type="Google" id="ProtNLM"/>
    </source>
</evidence>
<accession>A0ABU9I7I0</accession>
<keyword evidence="3" id="KW-1185">Reference proteome</keyword>
<keyword evidence="1" id="KW-0472">Membrane</keyword>
<sequence length="153" mass="18203">MSYKKAQPKIADSLSVFIEQIENIEKSTASLQKISDSIDAKMDLFYQYEPKLNFEPLETINEKQINLIVQKNAQIEAAMNLYLNKLEQQRKQKDSFFYYFSMSIAVMFAITVFCSYYAISNHYKKQKTETQFIRFLNDEKLKDKYVKWLNNKN</sequence>
<evidence type="ECO:0000313" key="2">
    <source>
        <dbReference type="EMBL" id="MEL1248373.1"/>
    </source>
</evidence>
<dbReference type="Proteomes" id="UP001393056">
    <property type="component" value="Unassembled WGS sequence"/>
</dbReference>
<gene>
    <name evidence="2" type="ORF">AAEO58_09990</name>
</gene>
<name>A0ABU9I7I0_9FLAO</name>